<dbReference type="STRING" id="407821.A0A087SV26"/>
<keyword evidence="4 9" id="KW-0732">Signal</keyword>
<feature type="domain" description="TGF-beta propeptide" evidence="10">
    <location>
        <begin position="35"/>
        <end position="169"/>
    </location>
</feature>
<dbReference type="GO" id="GO:0008083">
    <property type="term" value="F:growth factor activity"/>
    <property type="evidence" value="ECO:0007669"/>
    <property type="project" value="UniProtKB-KW"/>
</dbReference>
<feature type="chain" id="PRO_5001829061" evidence="9">
    <location>
        <begin position="27"/>
        <end position="177"/>
    </location>
</feature>
<organism evidence="11 12">
    <name type="scientific">Stegodyphus mimosarum</name>
    <name type="common">African social velvet spider</name>
    <dbReference type="NCBI Taxonomy" id="407821"/>
    <lineage>
        <taxon>Eukaryota</taxon>
        <taxon>Metazoa</taxon>
        <taxon>Ecdysozoa</taxon>
        <taxon>Arthropoda</taxon>
        <taxon>Chelicerata</taxon>
        <taxon>Arachnida</taxon>
        <taxon>Araneae</taxon>
        <taxon>Araneomorphae</taxon>
        <taxon>Entelegynae</taxon>
        <taxon>Eresoidea</taxon>
        <taxon>Eresidae</taxon>
        <taxon>Stegodyphus</taxon>
    </lineage>
</organism>
<evidence type="ECO:0000259" key="10">
    <source>
        <dbReference type="Pfam" id="PF00688"/>
    </source>
</evidence>
<evidence type="ECO:0000256" key="9">
    <source>
        <dbReference type="SAM" id="SignalP"/>
    </source>
</evidence>
<dbReference type="Gene3D" id="2.60.120.970">
    <property type="match status" value="1"/>
</dbReference>
<dbReference type="InterPro" id="IPR001111">
    <property type="entry name" value="TGF-b_propeptide"/>
</dbReference>
<keyword evidence="7" id="KW-0325">Glycoprotein</keyword>
<dbReference type="Proteomes" id="UP000054359">
    <property type="component" value="Unassembled WGS sequence"/>
</dbReference>
<dbReference type="Pfam" id="PF00688">
    <property type="entry name" value="TGFb_propeptide"/>
    <property type="match status" value="1"/>
</dbReference>
<evidence type="ECO:0000256" key="4">
    <source>
        <dbReference type="ARBA" id="ARBA00022729"/>
    </source>
</evidence>
<dbReference type="OMA" id="RIYRNFT"/>
<dbReference type="GO" id="GO:0005125">
    <property type="term" value="F:cytokine activity"/>
    <property type="evidence" value="ECO:0007669"/>
    <property type="project" value="TreeGrafter"/>
</dbReference>
<gene>
    <name evidence="11" type="ORF">X975_25835</name>
</gene>
<dbReference type="OrthoDB" id="5987191at2759"/>
<dbReference type="PANTHER" id="PTHR11848:SF310">
    <property type="entry name" value="PROTEIN 60A-RELATED"/>
    <property type="match status" value="1"/>
</dbReference>
<evidence type="ECO:0000256" key="2">
    <source>
        <dbReference type="ARBA" id="ARBA00006656"/>
    </source>
</evidence>
<evidence type="ECO:0000256" key="7">
    <source>
        <dbReference type="ARBA" id="ARBA00023180"/>
    </source>
</evidence>
<protein>
    <submittedName>
        <fullName evidence="11">Protein 60A</fullName>
    </submittedName>
</protein>
<feature type="non-terminal residue" evidence="11">
    <location>
        <position position="177"/>
    </location>
</feature>
<keyword evidence="5" id="KW-0339">Growth factor</keyword>
<proteinExistence type="inferred from homology"/>
<dbReference type="AlphaFoldDB" id="A0A087SV26"/>
<name>A0A087SV26_STEMI</name>
<reference evidence="11 12" key="1">
    <citation type="submission" date="2013-11" db="EMBL/GenBank/DDBJ databases">
        <title>Genome sequencing of Stegodyphus mimosarum.</title>
        <authorList>
            <person name="Bechsgaard J."/>
        </authorList>
    </citation>
    <scope>NUCLEOTIDE SEQUENCE [LARGE SCALE GENOMIC DNA]</scope>
</reference>
<dbReference type="EMBL" id="KK112089">
    <property type="protein sequence ID" value="KFM56715.1"/>
    <property type="molecule type" value="Genomic_DNA"/>
</dbReference>
<evidence type="ECO:0000256" key="8">
    <source>
        <dbReference type="SAM" id="Coils"/>
    </source>
</evidence>
<evidence type="ECO:0000256" key="5">
    <source>
        <dbReference type="ARBA" id="ARBA00023030"/>
    </source>
</evidence>
<comment type="similarity">
    <text evidence="2">Belongs to the TGF-beta family.</text>
</comment>
<comment type="subcellular location">
    <subcellularLocation>
        <location evidence="1">Secreted</location>
    </subcellularLocation>
</comment>
<keyword evidence="6" id="KW-1015">Disulfide bond</keyword>
<sequence length="177" mass="20943">MEANRHLTVFLFALSVFVRLCSVISALSGGFYADNGREQSILYEPLKEEIKQELEEEILHLLGLEHRPKPRNHDIYSSAPKYLLDVYKTLQEDKAVLHENLAAATRNRSHGALKDSDFIVSFVNKVHHQYPHLRHERNRRFWFSMTEMSLEEEVVGAELRIYRNFTENRLRRRHNKQ</sequence>
<keyword evidence="3" id="KW-0964">Secreted</keyword>
<keyword evidence="12" id="KW-1185">Reference proteome</keyword>
<evidence type="ECO:0000313" key="11">
    <source>
        <dbReference type="EMBL" id="KFM56715.1"/>
    </source>
</evidence>
<keyword evidence="8" id="KW-0175">Coiled coil</keyword>
<evidence type="ECO:0000256" key="6">
    <source>
        <dbReference type="ARBA" id="ARBA00023157"/>
    </source>
</evidence>
<evidence type="ECO:0000313" key="12">
    <source>
        <dbReference type="Proteomes" id="UP000054359"/>
    </source>
</evidence>
<dbReference type="InterPro" id="IPR015615">
    <property type="entry name" value="TGF-beta-rel"/>
</dbReference>
<evidence type="ECO:0000256" key="1">
    <source>
        <dbReference type="ARBA" id="ARBA00004613"/>
    </source>
</evidence>
<evidence type="ECO:0000256" key="3">
    <source>
        <dbReference type="ARBA" id="ARBA00022525"/>
    </source>
</evidence>
<accession>A0A087SV26</accession>
<feature type="coiled-coil region" evidence="8">
    <location>
        <begin position="47"/>
        <end position="107"/>
    </location>
</feature>
<dbReference type="PANTHER" id="PTHR11848">
    <property type="entry name" value="TGF-BETA FAMILY"/>
    <property type="match status" value="1"/>
</dbReference>
<dbReference type="GO" id="GO:0005615">
    <property type="term" value="C:extracellular space"/>
    <property type="evidence" value="ECO:0007669"/>
    <property type="project" value="TreeGrafter"/>
</dbReference>
<feature type="signal peptide" evidence="9">
    <location>
        <begin position="1"/>
        <end position="26"/>
    </location>
</feature>